<feature type="transmembrane region" description="Helical" evidence="8">
    <location>
        <begin position="142"/>
        <end position="163"/>
    </location>
</feature>
<accession>A0A246S0M0</accession>
<evidence type="ECO:0000256" key="8">
    <source>
        <dbReference type="RuleBase" id="RU363041"/>
    </source>
</evidence>
<dbReference type="GO" id="GO:0005886">
    <property type="term" value="C:plasma membrane"/>
    <property type="evidence" value="ECO:0007669"/>
    <property type="project" value="UniProtKB-SubCell"/>
</dbReference>
<comment type="similarity">
    <text evidence="2 8">Belongs to the 4-toluene sulfonate uptake permease (TSUP) (TC 2.A.102) family.</text>
</comment>
<evidence type="ECO:0000256" key="7">
    <source>
        <dbReference type="ARBA" id="ARBA00023136"/>
    </source>
</evidence>
<evidence type="ECO:0000256" key="4">
    <source>
        <dbReference type="ARBA" id="ARBA00022475"/>
    </source>
</evidence>
<evidence type="ECO:0000313" key="10">
    <source>
        <dbReference type="Proteomes" id="UP000197334"/>
    </source>
</evidence>
<keyword evidence="5 8" id="KW-0812">Transmembrane</keyword>
<dbReference type="EMBL" id="JPUA01000026">
    <property type="protein sequence ID" value="OWV29969.1"/>
    <property type="molecule type" value="Genomic_DNA"/>
</dbReference>
<keyword evidence="7 8" id="KW-0472">Membrane</keyword>
<evidence type="ECO:0000313" key="9">
    <source>
        <dbReference type="EMBL" id="OWV29969.1"/>
    </source>
</evidence>
<feature type="transmembrane region" description="Helical" evidence="8">
    <location>
        <begin position="104"/>
        <end position="122"/>
    </location>
</feature>
<reference evidence="9 10" key="1">
    <citation type="submission" date="2014-08" db="EMBL/GenBank/DDBJ databases">
        <title>Draft genome sequence of a novel L-asparaginase producing marine bacterium, Halomonas campaniensis.</title>
        <authorList>
            <person name="Sundarakrishnan B."/>
            <person name="Moushumi Priya A."/>
            <person name="Raman G."/>
            <person name="Sakthivel N."/>
            <person name="Park S."/>
            <person name="Jayachandran S."/>
        </authorList>
    </citation>
    <scope>NUCLEOTIDE SEQUENCE [LARGE SCALE GENOMIC DNA]</scope>
    <source>
        <strain evidence="9 10">SK03</strain>
    </source>
</reference>
<feature type="transmembrane region" description="Helical" evidence="8">
    <location>
        <begin position="79"/>
        <end position="97"/>
    </location>
</feature>
<evidence type="ECO:0000256" key="6">
    <source>
        <dbReference type="ARBA" id="ARBA00022989"/>
    </source>
</evidence>
<evidence type="ECO:0000256" key="3">
    <source>
        <dbReference type="ARBA" id="ARBA00022448"/>
    </source>
</evidence>
<keyword evidence="10" id="KW-1185">Reference proteome</keyword>
<dbReference type="Pfam" id="PF01925">
    <property type="entry name" value="TauE"/>
    <property type="match status" value="1"/>
</dbReference>
<dbReference type="Proteomes" id="UP000197334">
    <property type="component" value="Unassembled WGS sequence"/>
</dbReference>
<feature type="transmembrane region" description="Helical" evidence="8">
    <location>
        <begin position="175"/>
        <end position="196"/>
    </location>
</feature>
<keyword evidence="4 8" id="KW-1003">Cell membrane</keyword>
<evidence type="ECO:0000256" key="5">
    <source>
        <dbReference type="ARBA" id="ARBA00022692"/>
    </source>
</evidence>
<evidence type="ECO:0000256" key="2">
    <source>
        <dbReference type="ARBA" id="ARBA00009142"/>
    </source>
</evidence>
<keyword evidence="3" id="KW-0813">Transport</keyword>
<feature type="transmembrane region" description="Helical" evidence="8">
    <location>
        <begin position="234"/>
        <end position="252"/>
    </location>
</feature>
<protein>
    <recommendedName>
        <fullName evidence="8">Probable membrane transporter protein</fullName>
    </recommendedName>
</protein>
<proteinExistence type="inferred from homology"/>
<dbReference type="PANTHER" id="PTHR30269">
    <property type="entry name" value="TRANSMEMBRANE PROTEIN YFCA"/>
    <property type="match status" value="1"/>
</dbReference>
<dbReference type="InterPro" id="IPR002781">
    <property type="entry name" value="TM_pro_TauE-like"/>
</dbReference>
<gene>
    <name evidence="9" type="ORF">JI62_09565</name>
</gene>
<feature type="transmembrane region" description="Helical" evidence="8">
    <location>
        <begin position="6"/>
        <end position="25"/>
    </location>
</feature>
<sequence length="253" mass="26605">MPYGCTVNFETILIIACAYLVAAFVKGATGLGFSTSALPILALGLGLKSAMPLVIIPSLVSNAIVMMQAGHFGETVRRFWPMFLATIPGLLIGLAVLDLIDSLVAGAILGLVLIGYGAFTLFRPGQPLSESLGRKLAPVSGFLTGVVNGMTGSQVMPVLPFLLALQLDPKRFIQAINISFTLSSLVMAVGLAKLGLMTAETIWISLLGLIPVYVGTKIGGIVRQRMDADTFRKVVLLMLIAFGVVLVSKTALA</sequence>
<comment type="subcellular location">
    <subcellularLocation>
        <location evidence="1 8">Cell membrane</location>
        <topology evidence="1 8">Multi-pass membrane protein</topology>
    </subcellularLocation>
</comment>
<evidence type="ECO:0000256" key="1">
    <source>
        <dbReference type="ARBA" id="ARBA00004651"/>
    </source>
</evidence>
<comment type="caution">
    <text evidence="9">The sequence shown here is derived from an EMBL/GenBank/DDBJ whole genome shotgun (WGS) entry which is preliminary data.</text>
</comment>
<dbReference type="PANTHER" id="PTHR30269:SF32">
    <property type="entry name" value="MEMBRANE TRANSPORTER PROTEIN-RELATED"/>
    <property type="match status" value="1"/>
</dbReference>
<keyword evidence="6 8" id="KW-1133">Transmembrane helix</keyword>
<organism evidence="9 10">
    <name type="scientific">Halomonas campaniensis</name>
    <dbReference type="NCBI Taxonomy" id="213554"/>
    <lineage>
        <taxon>Bacteria</taxon>
        <taxon>Pseudomonadati</taxon>
        <taxon>Pseudomonadota</taxon>
        <taxon>Gammaproteobacteria</taxon>
        <taxon>Oceanospirillales</taxon>
        <taxon>Halomonadaceae</taxon>
        <taxon>Halomonas</taxon>
    </lineage>
</organism>
<dbReference type="AlphaFoldDB" id="A0A246S0M0"/>
<dbReference type="InterPro" id="IPR052017">
    <property type="entry name" value="TSUP"/>
</dbReference>
<name>A0A246S0M0_9GAMM</name>
<feature type="transmembrane region" description="Helical" evidence="8">
    <location>
        <begin position="202"/>
        <end position="222"/>
    </location>
</feature>